<dbReference type="AlphaFoldDB" id="A0A504YCU4"/>
<name>A0A504YCU4_FASGI</name>
<keyword evidence="2" id="KW-1185">Reference proteome</keyword>
<accession>A0A504YCU4</accession>
<protein>
    <submittedName>
        <fullName evidence="1">Uncharacterized protein</fullName>
    </submittedName>
</protein>
<dbReference type="EMBL" id="SUNJ01012442">
    <property type="protein sequence ID" value="TPP58055.1"/>
    <property type="molecule type" value="Genomic_DNA"/>
</dbReference>
<dbReference type="STRING" id="46835.A0A504YCU4"/>
<organism evidence="1 2">
    <name type="scientific">Fasciola gigantica</name>
    <name type="common">Giant liver fluke</name>
    <dbReference type="NCBI Taxonomy" id="46835"/>
    <lineage>
        <taxon>Eukaryota</taxon>
        <taxon>Metazoa</taxon>
        <taxon>Spiralia</taxon>
        <taxon>Lophotrochozoa</taxon>
        <taxon>Platyhelminthes</taxon>
        <taxon>Trematoda</taxon>
        <taxon>Digenea</taxon>
        <taxon>Plagiorchiida</taxon>
        <taxon>Echinostomata</taxon>
        <taxon>Echinostomatoidea</taxon>
        <taxon>Fasciolidae</taxon>
        <taxon>Fasciola</taxon>
    </lineage>
</organism>
<dbReference type="OrthoDB" id="10036512at2759"/>
<reference evidence="1 2" key="1">
    <citation type="submission" date="2019-04" db="EMBL/GenBank/DDBJ databases">
        <title>Annotation for the trematode Fasciola gigantica.</title>
        <authorList>
            <person name="Choi Y.-J."/>
        </authorList>
    </citation>
    <scope>NUCLEOTIDE SEQUENCE [LARGE SCALE GENOMIC DNA]</scope>
    <source>
        <strain evidence="1">Uganda_cow_1</strain>
    </source>
</reference>
<comment type="caution">
    <text evidence="1">The sequence shown here is derived from an EMBL/GenBank/DDBJ whole genome shotgun (WGS) entry which is preliminary data.</text>
</comment>
<evidence type="ECO:0000313" key="1">
    <source>
        <dbReference type="EMBL" id="TPP58055.1"/>
    </source>
</evidence>
<dbReference type="Proteomes" id="UP000316759">
    <property type="component" value="Unassembled WGS sequence"/>
</dbReference>
<sequence>MEQSDGCENAVSATVITGNTSTANMIPTENEGKDTNNFDCFQHSDLDGNAEATWQASIDLSEYCGLYCHNYLWTRGLDSVLHVSPGEYCHLGLEIALMRLTQNLRLANSQDVTIQLHVDGIHPLASSNTRIWTVPCRLVKPMKSTPFFMGVYFGTRQPENVNDHLQPTVTEIRCLLRHEVKLAGVADCERLELAVVVCDHPTQAFAKRKKTHFRYGSCDSARSR</sequence>
<proteinExistence type="predicted"/>
<gene>
    <name evidence="1" type="ORF">FGIG_00626</name>
</gene>
<evidence type="ECO:0000313" key="2">
    <source>
        <dbReference type="Proteomes" id="UP000316759"/>
    </source>
</evidence>